<name>A0AA47MLV7_MERPO</name>
<reference evidence="1" key="1">
    <citation type="journal article" date="2023" name="Front. Mar. Sci.">
        <title>A new Merluccius polli reference genome to investigate the effects of global change in West African waters.</title>
        <authorList>
            <person name="Mateo J.L."/>
            <person name="Blanco-Fernandez C."/>
            <person name="Garcia-Vazquez E."/>
            <person name="Machado-Schiaffino G."/>
        </authorList>
    </citation>
    <scope>NUCLEOTIDE SEQUENCE</scope>
    <source>
        <strain evidence="1">C29</strain>
        <tissue evidence="1">Fin</tissue>
    </source>
</reference>
<gene>
    <name evidence="1" type="ORF">N1851_019292</name>
</gene>
<dbReference type="EMBL" id="JAOPHQ010003478">
    <property type="protein sequence ID" value="KAK0142778.1"/>
    <property type="molecule type" value="Genomic_DNA"/>
</dbReference>
<dbReference type="Proteomes" id="UP001174136">
    <property type="component" value="Unassembled WGS sequence"/>
</dbReference>
<dbReference type="AlphaFoldDB" id="A0AA47MLV7"/>
<organism evidence="1 2">
    <name type="scientific">Merluccius polli</name>
    <name type="common">Benguela hake</name>
    <name type="synonym">Merluccius cadenati</name>
    <dbReference type="NCBI Taxonomy" id="89951"/>
    <lineage>
        <taxon>Eukaryota</taxon>
        <taxon>Metazoa</taxon>
        <taxon>Chordata</taxon>
        <taxon>Craniata</taxon>
        <taxon>Vertebrata</taxon>
        <taxon>Euteleostomi</taxon>
        <taxon>Actinopterygii</taxon>
        <taxon>Neopterygii</taxon>
        <taxon>Teleostei</taxon>
        <taxon>Neoteleostei</taxon>
        <taxon>Acanthomorphata</taxon>
        <taxon>Zeiogadaria</taxon>
        <taxon>Gadariae</taxon>
        <taxon>Gadiformes</taxon>
        <taxon>Gadoidei</taxon>
        <taxon>Merlucciidae</taxon>
        <taxon>Merluccius</taxon>
    </lineage>
</organism>
<protein>
    <submittedName>
        <fullName evidence="1">Uncharacterized protein</fullName>
    </submittedName>
</protein>
<evidence type="ECO:0000313" key="2">
    <source>
        <dbReference type="Proteomes" id="UP001174136"/>
    </source>
</evidence>
<comment type="caution">
    <text evidence="1">The sequence shown here is derived from an EMBL/GenBank/DDBJ whole genome shotgun (WGS) entry which is preliminary data.</text>
</comment>
<sequence length="235" mass="25890">MTGRSMGRAGQINNFNIWTAWLSVSVCPTARAMRSTVMIFLLFLSCMYLSAAQGSYGNCCLGHVDSVRTRAIRNIQSYMLQEADALVISRLDYCNSRLAGLPASANKPLQRIQNAAARLVFNLPKFSHTIVLTYKAVNGTAPTHLQALVRPHTPARTLCATTSAGRPVAPSLRTSKGRTAKSQLFFVLAPLWRNDLPADVRTAESMLLRETQDQPVQSSPGPRLASFFYYRSPSH</sequence>
<evidence type="ECO:0000313" key="1">
    <source>
        <dbReference type="EMBL" id="KAK0142778.1"/>
    </source>
</evidence>
<accession>A0AA47MLV7</accession>
<keyword evidence="2" id="KW-1185">Reference proteome</keyword>
<proteinExistence type="predicted"/>